<name>C3ZBS3_BRAFL</name>
<dbReference type="AlphaFoldDB" id="C3ZBS3"/>
<gene>
    <name evidence="1" type="ORF">BRAFLDRAFT_65156</name>
</gene>
<evidence type="ECO:0000313" key="1">
    <source>
        <dbReference type="EMBL" id="EEN50310.1"/>
    </source>
</evidence>
<protein>
    <submittedName>
        <fullName evidence="1">Uncharacterized protein</fullName>
    </submittedName>
</protein>
<proteinExistence type="predicted"/>
<sequence>MDSFPKTPTGRKIDRKKITALAMEMLGLKENAESQVTGCLVDHSPFGMVVDTHPQISEQCFDDNCFPRNPFALDIVSVSRKKCTQILGASSSPRKPFALDNVTPSLTNNTLSESFSFPRHPVALNDIPPY</sequence>
<reference evidence="1" key="1">
    <citation type="journal article" date="2008" name="Nature">
        <title>The amphioxus genome and the evolution of the chordate karyotype.</title>
        <authorList>
            <consortium name="US DOE Joint Genome Institute (JGI-PGF)"/>
            <person name="Putnam N.H."/>
            <person name="Butts T."/>
            <person name="Ferrier D.E.K."/>
            <person name="Furlong R.F."/>
            <person name="Hellsten U."/>
            <person name="Kawashima T."/>
            <person name="Robinson-Rechavi M."/>
            <person name="Shoguchi E."/>
            <person name="Terry A."/>
            <person name="Yu J.-K."/>
            <person name="Benito-Gutierrez E.L."/>
            <person name="Dubchak I."/>
            <person name="Garcia-Fernandez J."/>
            <person name="Gibson-Brown J.J."/>
            <person name="Grigoriev I.V."/>
            <person name="Horton A.C."/>
            <person name="de Jong P.J."/>
            <person name="Jurka J."/>
            <person name="Kapitonov V.V."/>
            <person name="Kohara Y."/>
            <person name="Kuroki Y."/>
            <person name="Lindquist E."/>
            <person name="Lucas S."/>
            <person name="Osoegawa K."/>
            <person name="Pennacchio L.A."/>
            <person name="Salamov A.A."/>
            <person name="Satou Y."/>
            <person name="Sauka-Spengler T."/>
            <person name="Schmutz J."/>
            <person name="Shin-I T."/>
            <person name="Toyoda A."/>
            <person name="Bronner-Fraser M."/>
            <person name="Fujiyama A."/>
            <person name="Holland L.Z."/>
            <person name="Holland P.W.H."/>
            <person name="Satoh N."/>
            <person name="Rokhsar D.S."/>
        </authorList>
    </citation>
    <scope>NUCLEOTIDE SEQUENCE [LARGE SCALE GENOMIC DNA]</scope>
    <source>
        <strain evidence="1">S238N-H82</strain>
        <tissue evidence="1">Testes</tissue>
    </source>
</reference>
<dbReference type="InParanoid" id="C3ZBS3"/>
<organism>
    <name type="scientific">Branchiostoma floridae</name>
    <name type="common">Florida lancelet</name>
    <name type="synonym">Amphioxus</name>
    <dbReference type="NCBI Taxonomy" id="7739"/>
    <lineage>
        <taxon>Eukaryota</taxon>
        <taxon>Metazoa</taxon>
        <taxon>Chordata</taxon>
        <taxon>Cephalochordata</taxon>
        <taxon>Leptocardii</taxon>
        <taxon>Amphioxiformes</taxon>
        <taxon>Branchiostomatidae</taxon>
        <taxon>Branchiostoma</taxon>
    </lineage>
</organism>
<dbReference type="EMBL" id="GG666603">
    <property type="protein sequence ID" value="EEN50310.1"/>
    <property type="molecule type" value="Genomic_DNA"/>
</dbReference>
<accession>C3ZBS3</accession>